<evidence type="ECO:0000313" key="1">
    <source>
        <dbReference type="EMBL" id="GBM64592.1"/>
    </source>
</evidence>
<protein>
    <submittedName>
        <fullName evidence="1">Uncharacterized protein</fullName>
    </submittedName>
</protein>
<keyword evidence="2" id="KW-1185">Reference proteome</keyword>
<organism evidence="1 2">
    <name type="scientific">Araneus ventricosus</name>
    <name type="common">Orbweaver spider</name>
    <name type="synonym">Epeira ventricosa</name>
    <dbReference type="NCBI Taxonomy" id="182803"/>
    <lineage>
        <taxon>Eukaryota</taxon>
        <taxon>Metazoa</taxon>
        <taxon>Ecdysozoa</taxon>
        <taxon>Arthropoda</taxon>
        <taxon>Chelicerata</taxon>
        <taxon>Arachnida</taxon>
        <taxon>Araneae</taxon>
        <taxon>Araneomorphae</taxon>
        <taxon>Entelegynae</taxon>
        <taxon>Araneoidea</taxon>
        <taxon>Araneidae</taxon>
        <taxon>Araneus</taxon>
    </lineage>
</organism>
<gene>
    <name evidence="1" type="ORF">AVEN_56563_1</name>
</gene>
<dbReference type="OrthoDB" id="9971063at2759"/>
<dbReference type="EMBL" id="BGPR01001936">
    <property type="protein sequence ID" value="GBM64592.1"/>
    <property type="molecule type" value="Genomic_DNA"/>
</dbReference>
<evidence type="ECO:0000313" key="2">
    <source>
        <dbReference type="Proteomes" id="UP000499080"/>
    </source>
</evidence>
<dbReference type="AlphaFoldDB" id="A0A4Y2HGY1"/>
<comment type="caution">
    <text evidence="1">The sequence shown here is derived from an EMBL/GenBank/DDBJ whole genome shotgun (WGS) entry which is preliminary data.</text>
</comment>
<accession>A0A4Y2HGY1</accession>
<reference evidence="1 2" key="1">
    <citation type="journal article" date="2019" name="Sci. Rep.">
        <title>Orb-weaving spider Araneus ventricosus genome elucidates the spidroin gene catalogue.</title>
        <authorList>
            <person name="Kono N."/>
            <person name="Nakamura H."/>
            <person name="Ohtoshi R."/>
            <person name="Moran D.A.P."/>
            <person name="Shinohara A."/>
            <person name="Yoshida Y."/>
            <person name="Fujiwara M."/>
            <person name="Mori M."/>
            <person name="Tomita M."/>
            <person name="Arakawa K."/>
        </authorList>
    </citation>
    <scope>NUCLEOTIDE SEQUENCE [LARGE SCALE GENOMIC DNA]</scope>
</reference>
<name>A0A4Y2HGY1_ARAVE</name>
<proteinExistence type="predicted"/>
<dbReference type="Proteomes" id="UP000499080">
    <property type="component" value="Unassembled WGS sequence"/>
</dbReference>
<sequence length="132" mass="14780">MKLGLYPVVADVWYPILHRNYLIRLRNAWVQNDDAPPEDIQYLVYTFQQNAIGYVGYVKCFTRSCNPIPTRPFPVGIPQTEHACCSSANIAGPSMTYYSCLRVPDNIHVAQCVAGITVQSPDVIVADGKQFN</sequence>